<evidence type="ECO:0000313" key="3">
    <source>
        <dbReference type="Proteomes" id="UP000507962"/>
    </source>
</evidence>
<sequence length="70" mass="8195">MDRKNIESSMIRSIGYDSSNSTLEIEFNSGAVWQYFDVPETLWYEFEGAESQGKFFHREIKNQYSESQVG</sequence>
<dbReference type="Proteomes" id="UP000507962">
    <property type="component" value="Unassembled WGS sequence"/>
</dbReference>
<name>A0A4U8YYX3_9BACT</name>
<keyword evidence="3" id="KW-1185">Reference proteome</keyword>
<dbReference type="EMBL" id="CAADHO010000017">
    <property type="protein sequence ID" value="VFQ47442.1"/>
    <property type="molecule type" value="Genomic_DNA"/>
</dbReference>
<dbReference type="AlphaFoldDB" id="A0A4U8YYX3"/>
<evidence type="ECO:0000259" key="1">
    <source>
        <dbReference type="Pfam" id="PF13619"/>
    </source>
</evidence>
<evidence type="ECO:0000313" key="2">
    <source>
        <dbReference type="EMBL" id="VFQ47442.1"/>
    </source>
</evidence>
<proteinExistence type="predicted"/>
<dbReference type="InterPro" id="IPR025309">
    <property type="entry name" value="KTSC_dom"/>
</dbReference>
<accession>A0A4U8YYX3</accession>
<gene>
    <name evidence="2" type="ORF">MSL71_51420</name>
</gene>
<dbReference type="RefSeq" id="WP_180147254.1">
    <property type="nucleotide sequence ID" value="NZ_CAADHO010000017.1"/>
</dbReference>
<dbReference type="Pfam" id="PF13619">
    <property type="entry name" value="KTSC"/>
    <property type="match status" value="1"/>
</dbReference>
<organism evidence="2 3">
    <name type="scientific">Desulfoluna butyratoxydans</name>
    <dbReference type="NCBI Taxonomy" id="231438"/>
    <lineage>
        <taxon>Bacteria</taxon>
        <taxon>Pseudomonadati</taxon>
        <taxon>Thermodesulfobacteriota</taxon>
        <taxon>Desulfobacteria</taxon>
        <taxon>Desulfobacterales</taxon>
        <taxon>Desulfolunaceae</taxon>
        <taxon>Desulfoluna</taxon>
    </lineage>
</organism>
<feature type="domain" description="KTSC" evidence="1">
    <location>
        <begin position="7"/>
        <end position="64"/>
    </location>
</feature>
<reference evidence="2 3" key="1">
    <citation type="submission" date="2019-03" db="EMBL/GenBank/DDBJ databases">
        <authorList>
            <person name="Nijsse B."/>
        </authorList>
    </citation>
    <scope>NUCLEOTIDE SEQUENCE [LARGE SCALE GENOMIC DNA]</scope>
    <source>
        <strain evidence="2">Desulfoluna butyratoxydans MSL71</strain>
    </source>
</reference>
<protein>
    <submittedName>
        <fullName evidence="2">Ktsc domain</fullName>
    </submittedName>
</protein>